<dbReference type="PANTHER" id="PTHR28254">
    <property type="entry name" value="CYTOCHROME B-C1 COMPLEX SUBUNIT 10"/>
    <property type="match status" value="1"/>
</dbReference>
<dbReference type="InterPro" id="IPR019182">
    <property type="entry name" value="Cytochrome_b-c1_su10_fun"/>
</dbReference>
<evidence type="ECO:0000313" key="2">
    <source>
        <dbReference type="EMBL" id="ODV87614.1"/>
    </source>
</evidence>
<reference evidence="3" key="1">
    <citation type="submission" date="2016-04" db="EMBL/GenBank/DDBJ databases">
        <title>Comparative genomics of biotechnologically important yeasts.</title>
        <authorList>
            <consortium name="DOE Joint Genome Institute"/>
            <person name="Riley R."/>
            <person name="Haridas S."/>
            <person name="Wolfe K.H."/>
            <person name="Lopes M.R."/>
            <person name="Hittinger C.T."/>
            <person name="Goker M."/>
            <person name="Salamov A."/>
            <person name="Wisecaver J."/>
            <person name="Long T.M."/>
            <person name="Aerts A.L."/>
            <person name="Barry K."/>
            <person name="Choi C."/>
            <person name="Clum A."/>
            <person name="Coughlan A.Y."/>
            <person name="Deshpande S."/>
            <person name="Douglass A.P."/>
            <person name="Hanson S.J."/>
            <person name="Klenk H.-P."/>
            <person name="Labutti K."/>
            <person name="Lapidus A."/>
            <person name="Lindquist E."/>
            <person name="Lipzen A."/>
            <person name="Meier-Kolthoff J.P."/>
            <person name="Ohm R.A."/>
            <person name="Otillar R.P."/>
            <person name="Pangilinan J."/>
            <person name="Peng Y."/>
            <person name="Rokas A."/>
            <person name="Rosa C.A."/>
            <person name="Scheuner C."/>
            <person name="Sibirny A.A."/>
            <person name="Slot J.C."/>
            <person name="Stielow J.B."/>
            <person name="Sun H."/>
            <person name="Kurtzman C.P."/>
            <person name="Blackwell M."/>
            <person name="Grigoriev I.V."/>
            <person name="Jeffries T.W."/>
        </authorList>
    </citation>
    <scope>NUCLEOTIDE SEQUENCE [LARGE SCALE GENOMIC DNA]</scope>
    <source>
        <strain evidence="3">NRRL YB-2248</strain>
    </source>
</reference>
<dbReference type="STRING" id="983967.A0A1E4T783"/>
<keyword evidence="1" id="KW-1133">Transmembrane helix</keyword>
<keyword evidence="1" id="KW-0812">Transmembrane</keyword>
<feature type="transmembrane region" description="Helical" evidence="1">
    <location>
        <begin position="31"/>
        <end position="52"/>
    </location>
</feature>
<dbReference type="PANTHER" id="PTHR28254:SF1">
    <property type="entry name" value="CYTOCHROME B-C1 COMPLEX SUBUNIT 10, MITOCHONDRIAL"/>
    <property type="match status" value="1"/>
</dbReference>
<protein>
    <recommendedName>
        <fullName evidence="4">Cytochrome b-c1 complex subunit 10</fullName>
    </recommendedName>
</protein>
<gene>
    <name evidence="2" type="ORF">CANARDRAFT_6137</name>
</gene>
<name>A0A1E4T783_9ASCO</name>
<dbReference type="OrthoDB" id="2391627at2759"/>
<dbReference type="GO" id="GO:0005739">
    <property type="term" value="C:mitochondrion"/>
    <property type="evidence" value="ECO:0007669"/>
    <property type="project" value="GOC"/>
</dbReference>
<keyword evidence="1" id="KW-0472">Membrane</keyword>
<dbReference type="Proteomes" id="UP000094801">
    <property type="component" value="Unassembled WGS sequence"/>
</dbReference>
<organism evidence="2 3">
    <name type="scientific">[Candida] arabinofermentans NRRL YB-2248</name>
    <dbReference type="NCBI Taxonomy" id="983967"/>
    <lineage>
        <taxon>Eukaryota</taxon>
        <taxon>Fungi</taxon>
        <taxon>Dikarya</taxon>
        <taxon>Ascomycota</taxon>
        <taxon>Saccharomycotina</taxon>
        <taxon>Pichiomycetes</taxon>
        <taxon>Pichiales</taxon>
        <taxon>Pichiaceae</taxon>
        <taxon>Ogataea</taxon>
        <taxon>Ogataea/Candida clade</taxon>
    </lineage>
</organism>
<dbReference type="EMBL" id="KV453848">
    <property type="protein sequence ID" value="ODV87614.1"/>
    <property type="molecule type" value="Genomic_DNA"/>
</dbReference>
<proteinExistence type="predicted"/>
<accession>A0A1E4T783</accession>
<evidence type="ECO:0008006" key="4">
    <source>
        <dbReference type="Google" id="ProtNLM"/>
    </source>
</evidence>
<dbReference type="AlphaFoldDB" id="A0A1E4T783"/>
<evidence type="ECO:0000256" key="1">
    <source>
        <dbReference type="SAM" id="Phobius"/>
    </source>
</evidence>
<evidence type="ECO:0000313" key="3">
    <source>
        <dbReference type="Proteomes" id="UP000094801"/>
    </source>
</evidence>
<dbReference type="GO" id="GO:0006122">
    <property type="term" value="P:mitochondrial electron transport, ubiquinol to cytochrome c"/>
    <property type="evidence" value="ECO:0007669"/>
    <property type="project" value="InterPro"/>
</dbReference>
<dbReference type="Pfam" id="PF09796">
    <property type="entry name" value="QCR10"/>
    <property type="match status" value="1"/>
</dbReference>
<sequence>MVNYIKSLKFTKVPHIGIFNPTNVLASAPALTFWGGAAFMGIFVFTENWPLFQDVFFKKIPYFGNHWVKEVDPQDQPQ</sequence>
<keyword evidence="3" id="KW-1185">Reference proteome</keyword>